<organism evidence="1 2">
    <name type="scientific">Hibiscus sabdariffa</name>
    <name type="common">roselle</name>
    <dbReference type="NCBI Taxonomy" id="183260"/>
    <lineage>
        <taxon>Eukaryota</taxon>
        <taxon>Viridiplantae</taxon>
        <taxon>Streptophyta</taxon>
        <taxon>Embryophyta</taxon>
        <taxon>Tracheophyta</taxon>
        <taxon>Spermatophyta</taxon>
        <taxon>Magnoliopsida</taxon>
        <taxon>eudicotyledons</taxon>
        <taxon>Gunneridae</taxon>
        <taxon>Pentapetalae</taxon>
        <taxon>rosids</taxon>
        <taxon>malvids</taxon>
        <taxon>Malvales</taxon>
        <taxon>Malvaceae</taxon>
        <taxon>Malvoideae</taxon>
        <taxon>Hibiscus</taxon>
    </lineage>
</organism>
<dbReference type="EMBL" id="JBBPBN010000023">
    <property type="protein sequence ID" value="KAK9010633.1"/>
    <property type="molecule type" value="Genomic_DNA"/>
</dbReference>
<gene>
    <name evidence="1" type="ORF">V6N11_043513</name>
</gene>
<protein>
    <submittedName>
        <fullName evidence="1">Uncharacterized protein</fullName>
    </submittedName>
</protein>
<reference evidence="1 2" key="1">
    <citation type="journal article" date="2024" name="G3 (Bethesda)">
        <title>Genome assembly of Hibiscus sabdariffa L. provides insights into metabolisms of medicinal natural products.</title>
        <authorList>
            <person name="Kim T."/>
        </authorList>
    </citation>
    <scope>NUCLEOTIDE SEQUENCE [LARGE SCALE GENOMIC DNA]</scope>
    <source>
        <strain evidence="1">TK-2024</strain>
        <tissue evidence="1">Old leaves</tissue>
    </source>
</reference>
<accession>A0ABR2RCE7</accession>
<sequence length="216" mass="24411">MADSICFDMRLDLIFPWFYAAPGSQQNDLASSPERSLSGSFRKFESGFLRNDLDSSPGQSLDGSFRKSNSVISTQSVSGISSSSKFFQTSRRVHKVLKDFGREFKEQELFKQGLHDWVLENYGVGDVTGKQSFLNSPFLTDELRKLDLALEGVLFQQLFRMPCSPFASKSLKEDGYLALEDFFHVIVNGLWRTFWHKSGPVPFTLSCVRHPGSKVV</sequence>
<dbReference type="PANTHER" id="PTHR35118:SF2">
    <property type="entry name" value="PROTEIN KINASE DOMAIN-CONTAINING PROTEIN"/>
    <property type="match status" value="1"/>
</dbReference>
<keyword evidence="2" id="KW-1185">Reference proteome</keyword>
<proteinExistence type="predicted"/>
<dbReference type="PANTHER" id="PTHR35118">
    <property type="entry name" value="KINASE FAMILY PROTEIN"/>
    <property type="match status" value="1"/>
</dbReference>
<name>A0ABR2RCE7_9ROSI</name>
<evidence type="ECO:0000313" key="1">
    <source>
        <dbReference type="EMBL" id="KAK9010633.1"/>
    </source>
</evidence>
<dbReference type="Proteomes" id="UP001396334">
    <property type="component" value="Unassembled WGS sequence"/>
</dbReference>
<comment type="caution">
    <text evidence="1">The sequence shown here is derived from an EMBL/GenBank/DDBJ whole genome shotgun (WGS) entry which is preliminary data.</text>
</comment>
<evidence type="ECO:0000313" key="2">
    <source>
        <dbReference type="Proteomes" id="UP001396334"/>
    </source>
</evidence>